<evidence type="ECO:0000313" key="2">
    <source>
        <dbReference type="EMBL" id="AJG21282.1"/>
    </source>
</evidence>
<dbReference type="EMBL" id="CP010536">
    <property type="protein sequence ID" value="AJG21282.1"/>
    <property type="molecule type" value="Genomic_DNA"/>
</dbReference>
<gene>
    <name evidence="2" type="ORF">RR42_m3923</name>
</gene>
<feature type="region of interest" description="Disordered" evidence="1">
    <location>
        <begin position="58"/>
        <end position="78"/>
    </location>
</feature>
<organism evidence="2 3">
    <name type="scientific">Cupriavidus basilensis</name>
    <dbReference type="NCBI Taxonomy" id="68895"/>
    <lineage>
        <taxon>Bacteria</taxon>
        <taxon>Pseudomonadati</taxon>
        <taxon>Pseudomonadota</taxon>
        <taxon>Betaproteobacteria</taxon>
        <taxon>Burkholderiales</taxon>
        <taxon>Burkholderiaceae</taxon>
        <taxon>Cupriavidus</taxon>
    </lineage>
</organism>
<dbReference type="Proteomes" id="UP000031843">
    <property type="component" value="Chromosome main"/>
</dbReference>
<evidence type="ECO:0000313" key="3">
    <source>
        <dbReference type="Proteomes" id="UP000031843"/>
    </source>
</evidence>
<protein>
    <submittedName>
        <fullName evidence="2">Uncharacterized protein</fullName>
    </submittedName>
</protein>
<evidence type="ECO:0000256" key="1">
    <source>
        <dbReference type="SAM" id="MobiDB-lite"/>
    </source>
</evidence>
<reference evidence="2 3" key="1">
    <citation type="journal article" date="2015" name="Genome Announc.">
        <title>Complete Genome Sequence of Cupriavidus basilensis 4G11, Isolated from the Oak Ridge Field Research Center Site.</title>
        <authorList>
            <person name="Ray J."/>
            <person name="Waters R.J."/>
            <person name="Skerker J.M."/>
            <person name="Kuehl J.V."/>
            <person name="Price M.N."/>
            <person name="Huang J."/>
            <person name="Chakraborty R."/>
            <person name="Arkin A.P."/>
            <person name="Deutschbauer A."/>
        </authorList>
    </citation>
    <scope>NUCLEOTIDE SEQUENCE [LARGE SCALE GENOMIC DNA]</scope>
    <source>
        <strain evidence="2">4G11</strain>
    </source>
</reference>
<dbReference type="KEGG" id="cbw:RR42_m3923"/>
<dbReference type="AlphaFoldDB" id="A0A0C4Y799"/>
<sequence length="78" mass="8789">MVAKNILENRQGARHSNSLKKGGTAKGVTIPPRARLTTSACDECSRISFVWRRMEHGSVPLRQSISTTNKNDRRERPK</sequence>
<feature type="region of interest" description="Disordered" evidence="1">
    <location>
        <begin position="1"/>
        <end position="31"/>
    </location>
</feature>
<name>A0A0C4Y799_9BURK</name>
<proteinExistence type="predicted"/>
<keyword evidence="3" id="KW-1185">Reference proteome</keyword>
<accession>A0A0C4Y799</accession>